<feature type="transmembrane region" description="Helical" evidence="2">
    <location>
        <begin position="31"/>
        <end position="55"/>
    </location>
</feature>
<name>A0A176W9M4_MARPO</name>
<gene>
    <name evidence="3" type="ORF">AXG93_1513s1130</name>
</gene>
<comment type="caution">
    <text evidence="3">The sequence shown here is derived from an EMBL/GenBank/DDBJ whole genome shotgun (WGS) entry which is preliminary data.</text>
</comment>
<keyword evidence="2" id="KW-0472">Membrane</keyword>
<dbReference type="EMBL" id="LVLJ01001412">
    <property type="protein sequence ID" value="OAE29787.1"/>
    <property type="molecule type" value="Genomic_DNA"/>
</dbReference>
<evidence type="ECO:0000313" key="4">
    <source>
        <dbReference type="Proteomes" id="UP000077202"/>
    </source>
</evidence>
<evidence type="ECO:0000256" key="2">
    <source>
        <dbReference type="SAM" id="Phobius"/>
    </source>
</evidence>
<feature type="region of interest" description="Disordered" evidence="1">
    <location>
        <begin position="157"/>
        <end position="200"/>
    </location>
</feature>
<keyword evidence="2" id="KW-0812">Transmembrane</keyword>
<accession>A0A176W9M4</accession>
<evidence type="ECO:0000313" key="3">
    <source>
        <dbReference type="EMBL" id="OAE29787.1"/>
    </source>
</evidence>
<keyword evidence="2" id="KW-1133">Transmembrane helix</keyword>
<keyword evidence="4" id="KW-1185">Reference proteome</keyword>
<sequence length="310" mass="33938">MDSVDKGTRDPSASVADSHVSNVNITAFVRALSLGLLIGFLVLTCVVFMCISFALCKRRRAYNRYASSSFATRREEEMNVRKSRDCYEESASGGYGRINLTSGQTNSRRTINIVGTRRCVKMLETPGRGVAWRDSYRGDSKSLATLIKGRKKKVSEDAAAVVPAEGEDGPQDDQGPTTSLEEAAPASQEFGADAESRNPNMKTTTIAVTFSCECATRRAVEVDGMELGGELLPRLISREICDDRKIQNNFWPRVRLLGDIRRGIQYSKSGKAQKVVIQSNPASPSTASKWVVDTINKISGSLHCEKSLPD</sequence>
<organism evidence="3 4">
    <name type="scientific">Marchantia polymorpha subsp. ruderalis</name>
    <dbReference type="NCBI Taxonomy" id="1480154"/>
    <lineage>
        <taxon>Eukaryota</taxon>
        <taxon>Viridiplantae</taxon>
        <taxon>Streptophyta</taxon>
        <taxon>Embryophyta</taxon>
        <taxon>Marchantiophyta</taxon>
        <taxon>Marchantiopsida</taxon>
        <taxon>Marchantiidae</taxon>
        <taxon>Marchantiales</taxon>
        <taxon>Marchantiaceae</taxon>
        <taxon>Marchantia</taxon>
    </lineage>
</organism>
<proteinExistence type="predicted"/>
<dbReference type="Proteomes" id="UP000077202">
    <property type="component" value="Unassembled WGS sequence"/>
</dbReference>
<evidence type="ECO:0000256" key="1">
    <source>
        <dbReference type="SAM" id="MobiDB-lite"/>
    </source>
</evidence>
<reference evidence="3" key="1">
    <citation type="submission" date="2016-03" db="EMBL/GenBank/DDBJ databases">
        <title>Mechanisms controlling the formation of the plant cell surface in tip-growing cells are functionally conserved among land plants.</title>
        <authorList>
            <person name="Honkanen S."/>
            <person name="Jones V.A."/>
            <person name="Morieri G."/>
            <person name="Champion C."/>
            <person name="Hetherington A.J."/>
            <person name="Kelly S."/>
            <person name="Saint-Marcoux D."/>
            <person name="Proust H."/>
            <person name="Prescott H."/>
            <person name="Dolan L."/>
        </authorList>
    </citation>
    <scope>NUCLEOTIDE SEQUENCE [LARGE SCALE GENOMIC DNA]</scope>
    <source>
        <tissue evidence="3">Whole gametophyte</tissue>
    </source>
</reference>
<dbReference type="AlphaFoldDB" id="A0A176W9M4"/>
<protein>
    <submittedName>
        <fullName evidence="3">Uncharacterized protein</fullName>
    </submittedName>
</protein>